<evidence type="ECO:0000256" key="2">
    <source>
        <dbReference type="ARBA" id="ARBA00022490"/>
    </source>
</evidence>
<feature type="domain" description="Chromosomal replication initiator DnaA C-terminal" evidence="10">
    <location>
        <begin position="287"/>
        <end position="356"/>
    </location>
</feature>
<dbReference type="GO" id="GO:0006270">
    <property type="term" value="P:DNA replication initiation"/>
    <property type="evidence" value="ECO:0007669"/>
    <property type="project" value="InterPro"/>
</dbReference>
<evidence type="ECO:0000259" key="10">
    <source>
        <dbReference type="SMART" id="SM00760"/>
    </source>
</evidence>
<dbReference type="InterPro" id="IPR003593">
    <property type="entry name" value="AAA+_ATPase"/>
</dbReference>
<evidence type="ECO:0000256" key="6">
    <source>
        <dbReference type="ARBA" id="ARBA00023121"/>
    </source>
</evidence>
<dbReference type="PROSITE" id="PS01008">
    <property type="entry name" value="DNAA"/>
    <property type="match status" value="1"/>
</dbReference>
<dbReference type="GO" id="GO:0005524">
    <property type="term" value="F:ATP binding"/>
    <property type="evidence" value="ECO:0007669"/>
    <property type="project" value="UniProtKB-KW"/>
</dbReference>
<keyword evidence="12" id="KW-1185">Reference proteome</keyword>
<dbReference type="Pfam" id="PF08299">
    <property type="entry name" value="Bac_DnaA_C"/>
    <property type="match status" value="1"/>
</dbReference>
<dbReference type="PRINTS" id="PR00051">
    <property type="entry name" value="DNAA"/>
</dbReference>
<keyword evidence="4" id="KW-0547">Nucleotide-binding</keyword>
<evidence type="ECO:0000256" key="7">
    <source>
        <dbReference type="ARBA" id="ARBA00023125"/>
    </source>
</evidence>
<dbReference type="SUPFAM" id="SSF48295">
    <property type="entry name" value="TrpR-like"/>
    <property type="match status" value="1"/>
</dbReference>
<feature type="domain" description="AAA+ ATPase" evidence="9">
    <location>
        <begin position="75"/>
        <end position="203"/>
    </location>
</feature>
<keyword evidence="2" id="KW-0963">Cytoplasm</keyword>
<feature type="region of interest" description="Disordered" evidence="8">
    <location>
        <begin position="1"/>
        <end position="70"/>
    </location>
</feature>
<keyword evidence="6" id="KW-0446">Lipid-binding</keyword>
<accession>A0AA35XKR6</accession>
<protein>
    <submittedName>
        <fullName evidence="11">Chromosomal replication initiator protein DnaA</fullName>
    </submittedName>
</protein>
<dbReference type="PANTHER" id="PTHR30050">
    <property type="entry name" value="CHROMOSOMAL REPLICATION INITIATOR PROTEIN DNAA"/>
    <property type="match status" value="1"/>
</dbReference>
<dbReference type="SUPFAM" id="SSF52540">
    <property type="entry name" value="P-loop containing nucleoside triphosphate hydrolases"/>
    <property type="match status" value="1"/>
</dbReference>
<evidence type="ECO:0000259" key="9">
    <source>
        <dbReference type="SMART" id="SM00382"/>
    </source>
</evidence>
<dbReference type="GO" id="GO:0008289">
    <property type="term" value="F:lipid binding"/>
    <property type="evidence" value="ECO:0007669"/>
    <property type="project" value="UniProtKB-KW"/>
</dbReference>
<name>A0AA35XKR6_GEOBA</name>
<dbReference type="GO" id="GO:0006275">
    <property type="term" value="P:regulation of DNA replication"/>
    <property type="evidence" value="ECO:0007669"/>
    <property type="project" value="InterPro"/>
</dbReference>
<dbReference type="EMBL" id="CASHTH010004350">
    <property type="protein sequence ID" value="CAI8056381.1"/>
    <property type="molecule type" value="Genomic_DNA"/>
</dbReference>
<dbReference type="InterPro" id="IPR018312">
    <property type="entry name" value="Chromosome_initiator_DnaA_CS"/>
</dbReference>
<proteinExistence type="inferred from homology"/>
<gene>
    <name evidence="11" type="ORF">GBAR_LOCUS30723</name>
</gene>
<dbReference type="InterPro" id="IPR027417">
    <property type="entry name" value="P-loop_NTPase"/>
</dbReference>
<feature type="compositionally biased region" description="Basic residues" evidence="8">
    <location>
        <begin position="1"/>
        <end position="12"/>
    </location>
</feature>
<sequence>MRGSRRQARASRARPASRPQPGGAAVTLRGHRAGRWLISVRRSTAASPSANSSSARPTNSPTRRRNRSRASTTFPFNPLYLYGGVGLGKTHLLHATAWCIRGREPGRRVLYLSAERFMYRFVQAIRQKDTVAFKEKLRSADVLLIDDIQFICDKESTQEEFLHTLNALLDHRCQVVVSGDRSPSRLDGMGERLRSRLAGGLAVDILPANYELRLGILREKAAPLGIADAPREVLEFLARQISSNVRELEMALNRIAAHAALLGGAITLQTTQSVLRDVLGVKERRITIEEIQRRVAAHYNIKPAELSSNRRAQVVVRPRHVAMYLAKQLTSRSLPEIGRKFGKRDHTTVMYAIRRIEELRPKDAALDEDVEFLRQSLEDSNR</sequence>
<dbReference type="CDD" id="cd06571">
    <property type="entry name" value="Bac_DnaA_C"/>
    <property type="match status" value="1"/>
</dbReference>
<evidence type="ECO:0000256" key="4">
    <source>
        <dbReference type="ARBA" id="ARBA00022741"/>
    </source>
</evidence>
<dbReference type="Gene3D" id="1.10.1750.10">
    <property type="match status" value="1"/>
</dbReference>
<evidence type="ECO:0000256" key="3">
    <source>
        <dbReference type="ARBA" id="ARBA00022705"/>
    </source>
</evidence>
<dbReference type="Gene3D" id="1.10.8.60">
    <property type="match status" value="1"/>
</dbReference>
<dbReference type="Pfam" id="PF00308">
    <property type="entry name" value="Bac_DnaA"/>
    <property type="match status" value="1"/>
</dbReference>
<evidence type="ECO:0000256" key="5">
    <source>
        <dbReference type="ARBA" id="ARBA00022840"/>
    </source>
</evidence>
<feature type="compositionally biased region" description="Low complexity" evidence="8">
    <location>
        <begin position="13"/>
        <end position="25"/>
    </location>
</feature>
<dbReference type="SMART" id="SM00760">
    <property type="entry name" value="Bac_DnaA_C"/>
    <property type="match status" value="1"/>
</dbReference>
<comment type="similarity">
    <text evidence="1">Belongs to the DnaA family.</text>
</comment>
<comment type="caution">
    <text evidence="11">The sequence shown here is derived from an EMBL/GenBank/DDBJ whole genome shotgun (WGS) entry which is preliminary data.</text>
</comment>
<keyword evidence="3" id="KW-0235">DNA replication</keyword>
<evidence type="ECO:0000313" key="12">
    <source>
        <dbReference type="Proteomes" id="UP001174909"/>
    </source>
</evidence>
<dbReference type="NCBIfam" id="TIGR00362">
    <property type="entry name" value="DnaA"/>
    <property type="match status" value="1"/>
</dbReference>
<dbReference type="InterPro" id="IPR013317">
    <property type="entry name" value="DnaA_dom"/>
</dbReference>
<dbReference type="Proteomes" id="UP001174909">
    <property type="component" value="Unassembled WGS sequence"/>
</dbReference>
<dbReference type="CDD" id="cd00009">
    <property type="entry name" value="AAA"/>
    <property type="match status" value="1"/>
</dbReference>
<dbReference type="GO" id="GO:0003688">
    <property type="term" value="F:DNA replication origin binding"/>
    <property type="evidence" value="ECO:0007669"/>
    <property type="project" value="InterPro"/>
</dbReference>
<evidence type="ECO:0000256" key="1">
    <source>
        <dbReference type="ARBA" id="ARBA00006583"/>
    </source>
</evidence>
<dbReference type="GO" id="GO:0005886">
    <property type="term" value="C:plasma membrane"/>
    <property type="evidence" value="ECO:0007669"/>
    <property type="project" value="TreeGrafter"/>
</dbReference>
<dbReference type="AlphaFoldDB" id="A0AA35XKR6"/>
<dbReference type="SMART" id="SM00382">
    <property type="entry name" value="AAA"/>
    <property type="match status" value="1"/>
</dbReference>
<keyword evidence="7" id="KW-0238">DNA-binding</keyword>
<evidence type="ECO:0000256" key="8">
    <source>
        <dbReference type="SAM" id="MobiDB-lite"/>
    </source>
</evidence>
<dbReference type="InterPro" id="IPR013159">
    <property type="entry name" value="DnaA_C"/>
</dbReference>
<feature type="compositionally biased region" description="Low complexity" evidence="8">
    <location>
        <begin position="41"/>
        <end position="61"/>
    </location>
</feature>
<reference evidence="11" key="1">
    <citation type="submission" date="2023-03" db="EMBL/GenBank/DDBJ databases">
        <authorList>
            <person name="Steffen K."/>
            <person name="Cardenas P."/>
        </authorList>
    </citation>
    <scope>NUCLEOTIDE SEQUENCE</scope>
</reference>
<keyword evidence="5" id="KW-0067">ATP-binding</keyword>
<dbReference type="InterPro" id="IPR010921">
    <property type="entry name" value="Trp_repressor/repl_initiator"/>
</dbReference>
<dbReference type="HAMAP" id="MF_00377">
    <property type="entry name" value="DnaA_bact"/>
    <property type="match status" value="1"/>
</dbReference>
<evidence type="ECO:0000313" key="11">
    <source>
        <dbReference type="EMBL" id="CAI8056381.1"/>
    </source>
</evidence>
<dbReference type="PANTHER" id="PTHR30050:SF2">
    <property type="entry name" value="CHROMOSOMAL REPLICATION INITIATOR PROTEIN DNAA"/>
    <property type="match status" value="1"/>
</dbReference>
<dbReference type="Gene3D" id="3.40.50.300">
    <property type="entry name" value="P-loop containing nucleotide triphosphate hydrolases"/>
    <property type="match status" value="1"/>
</dbReference>
<dbReference type="InterPro" id="IPR020591">
    <property type="entry name" value="Chromosome_initiator_DnaA-like"/>
</dbReference>
<dbReference type="InterPro" id="IPR001957">
    <property type="entry name" value="Chromosome_initiator_DnaA"/>
</dbReference>
<organism evidence="11 12">
    <name type="scientific">Geodia barretti</name>
    <name type="common">Barrett's horny sponge</name>
    <dbReference type="NCBI Taxonomy" id="519541"/>
    <lineage>
        <taxon>Eukaryota</taxon>
        <taxon>Metazoa</taxon>
        <taxon>Porifera</taxon>
        <taxon>Demospongiae</taxon>
        <taxon>Heteroscleromorpha</taxon>
        <taxon>Tetractinellida</taxon>
        <taxon>Astrophorina</taxon>
        <taxon>Geodiidae</taxon>
        <taxon>Geodia</taxon>
    </lineage>
</organism>